<comment type="caution">
    <text evidence="1">The sequence shown here is derived from an EMBL/GenBank/DDBJ whole genome shotgun (WGS) entry which is preliminary data.</text>
</comment>
<evidence type="ECO:0000313" key="2">
    <source>
        <dbReference type="Proteomes" id="UP000821845"/>
    </source>
</evidence>
<keyword evidence="2" id="KW-1185">Reference proteome</keyword>
<protein>
    <submittedName>
        <fullName evidence="1">Uncharacterized protein</fullName>
    </submittedName>
</protein>
<dbReference type="Proteomes" id="UP000821845">
    <property type="component" value="Chromosome 1"/>
</dbReference>
<organism evidence="1 2">
    <name type="scientific">Hyalomma asiaticum</name>
    <name type="common">Tick</name>
    <dbReference type="NCBI Taxonomy" id="266040"/>
    <lineage>
        <taxon>Eukaryota</taxon>
        <taxon>Metazoa</taxon>
        <taxon>Ecdysozoa</taxon>
        <taxon>Arthropoda</taxon>
        <taxon>Chelicerata</taxon>
        <taxon>Arachnida</taxon>
        <taxon>Acari</taxon>
        <taxon>Parasitiformes</taxon>
        <taxon>Ixodida</taxon>
        <taxon>Ixodoidea</taxon>
        <taxon>Ixodidae</taxon>
        <taxon>Hyalomminae</taxon>
        <taxon>Hyalomma</taxon>
    </lineage>
</organism>
<accession>A0ACB7TMV7</accession>
<dbReference type="EMBL" id="CM023481">
    <property type="protein sequence ID" value="KAH6947344.1"/>
    <property type="molecule type" value="Genomic_DNA"/>
</dbReference>
<proteinExistence type="predicted"/>
<sequence length="553" mass="62673">MPTLLNKQPLDPTYYSDLTGPERLRYAEKVEICDRIDPFTLRPGTDTSSDVNVFPDICYGDIANYLVFSANYLTLEEMKAFKSTEAHNYFTSGWVKGLSAKQLQDDKVLLLGESNIWLPAYVEKVQFKRLKDIDFTSSRVKKRKLDDIINSSSSAETEVKTRMDIPAPTKQELADLYKAFESTNVVPAVFSVLPEYQHNFQEPVRTKPAHLRKLYCDENLADDLDVLLEKATNFMSTFSVTEDTVKSVEVATRRQSNSSDWFLYRSGRVTASVMKRVCHTSIQRPSLSLLKAVCYPEKNVVKVPALTWGLDHEKDAFEAYKAKEANKHHGFLCQRSGMHLSTAHPFIGASPDAIVSCSCCGKGVVEFKCPFLLKDAKEITTKNSCLSDAEGLFKLQSSHAYYYQIQTQMTVCKVEFCDFVVWGPNVLHIERVRRDEQFCINIFARARQFFERIILPELFSRFYTRQQSSLEDKPSDARTLEKRQRRPGCRGSSILLPRLRPYASPELPLSGIAVSPSDRAVRGHHVWSCSRAKASETSPGLPPPTVSMVCLQT</sequence>
<evidence type="ECO:0000313" key="1">
    <source>
        <dbReference type="EMBL" id="KAH6947344.1"/>
    </source>
</evidence>
<reference evidence="1" key="1">
    <citation type="submission" date="2020-05" db="EMBL/GenBank/DDBJ databases">
        <title>Large-scale comparative analyses of tick genomes elucidate their genetic diversity and vector capacities.</title>
        <authorList>
            <person name="Jia N."/>
            <person name="Wang J."/>
            <person name="Shi W."/>
            <person name="Du L."/>
            <person name="Sun Y."/>
            <person name="Zhan W."/>
            <person name="Jiang J."/>
            <person name="Wang Q."/>
            <person name="Zhang B."/>
            <person name="Ji P."/>
            <person name="Sakyi L.B."/>
            <person name="Cui X."/>
            <person name="Yuan T."/>
            <person name="Jiang B."/>
            <person name="Yang W."/>
            <person name="Lam T.T.-Y."/>
            <person name="Chang Q."/>
            <person name="Ding S."/>
            <person name="Wang X."/>
            <person name="Zhu J."/>
            <person name="Ruan X."/>
            <person name="Zhao L."/>
            <person name="Wei J."/>
            <person name="Que T."/>
            <person name="Du C."/>
            <person name="Cheng J."/>
            <person name="Dai P."/>
            <person name="Han X."/>
            <person name="Huang E."/>
            <person name="Gao Y."/>
            <person name="Liu J."/>
            <person name="Shao H."/>
            <person name="Ye R."/>
            <person name="Li L."/>
            <person name="Wei W."/>
            <person name="Wang X."/>
            <person name="Wang C."/>
            <person name="Yang T."/>
            <person name="Huo Q."/>
            <person name="Li W."/>
            <person name="Guo W."/>
            <person name="Chen H."/>
            <person name="Zhou L."/>
            <person name="Ni X."/>
            <person name="Tian J."/>
            <person name="Zhou Y."/>
            <person name="Sheng Y."/>
            <person name="Liu T."/>
            <person name="Pan Y."/>
            <person name="Xia L."/>
            <person name="Li J."/>
            <person name="Zhao F."/>
            <person name="Cao W."/>
        </authorList>
    </citation>
    <scope>NUCLEOTIDE SEQUENCE</scope>
    <source>
        <strain evidence="1">Hyas-2018</strain>
    </source>
</reference>
<name>A0ACB7TMV7_HYAAI</name>
<gene>
    <name evidence="1" type="ORF">HPB50_018470</name>
</gene>